<dbReference type="Proteomes" id="UP000516437">
    <property type="component" value="Chromosome 6"/>
</dbReference>
<gene>
    <name evidence="8" type="ORF">CJ030_MR6G018056</name>
    <name evidence="9" type="ORF">CJ030_MR6G021652</name>
</gene>
<keyword evidence="5 7" id="KW-0472">Membrane</keyword>
<keyword evidence="3 7" id="KW-0812">Transmembrane</keyword>
<keyword evidence="10" id="KW-1185">Reference proteome</keyword>
<dbReference type="EMBL" id="RXIC02000024">
    <property type="protein sequence ID" value="KAB1211070.1"/>
    <property type="molecule type" value="Genomic_DNA"/>
</dbReference>
<organism evidence="9 10">
    <name type="scientific">Morella rubra</name>
    <name type="common">Chinese bayberry</name>
    <dbReference type="NCBI Taxonomy" id="262757"/>
    <lineage>
        <taxon>Eukaryota</taxon>
        <taxon>Viridiplantae</taxon>
        <taxon>Streptophyta</taxon>
        <taxon>Embryophyta</taxon>
        <taxon>Tracheophyta</taxon>
        <taxon>Spermatophyta</taxon>
        <taxon>Magnoliopsida</taxon>
        <taxon>eudicotyledons</taxon>
        <taxon>Gunneridae</taxon>
        <taxon>Pentapetalae</taxon>
        <taxon>rosids</taxon>
        <taxon>fabids</taxon>
        <taxon>Fagales</taxon>
        <taxon>Myricaceae</taxon>
        <taxon>Morella</taxon>
    </lineage>
</organism>
<feature type="compositionally biased region" description="Low complexity" evidence="6">
    <location>
        <begin position="122"/>
        <end position="171"/>
    </location>
</feature>
<dbReference type="InterPro" id="IPR005344">
    <property type="entry name" value="TMEM33/Pom33"/>
</dbReference>
<dbReference type="GO" id="GO:0071786">
    <property type="term" value="P:endoplasmic reticulum tubular network organization"/>
    <property type="evidence" value="ECO:0007669"/>
    <property type="project" value="TreeGrafter"/>
</dbReference>
<feature type="transmembrane region" description="Helical" evidence="7">
    <location>
        <begin position="181"/>
        <end position="200"/>
    </location>
</feature>
<evidence type="ECO:0000256" key="4">
    <source>
        <dbReference type="ARBA" id="ARBA00022989"/>
    </source>
</evidence>
<keyword evidence="4 7" id="KW-1133">Transmembrane helix</keyword>
<dbReference type="AlphaFoldDB" id="A0A6A1VH72"/>
<evidence type="ECO:0008006" key="11">
    <source>
        <dbReference type="Google" id="ProtNLM"/>
    </source>
</evidence>
<dbReference type="InterPro" id="IPR051645">
    <property type="entry name" value="PER33/POM33_regulator"/>
</dbReference>
<comment type="caution">
    <text evidence="9">The sequence shown here is derived from an EMBL/GenBank/DDBJ whole genome shotgun (WGS) entry which is preliminary data.</text>
</comment>
<evidence type="ECO:0000256" key="6">
    <source>
        <dbReference type="SAM" id="MobiDB-lite"/>
    </source>
</evidence>
<feature type="transmembrane region" description="Helical" evidence="7">
    <location>
        <begin position="207"/>
        <end position="227"/>
    </location>
</feature>
<comment type="subcellular location">
    <subcellularLocation>
        <location evidence="1">Membrane</location>
        <topology evidence="1">Multi-pass membrane protein</topology>
    </subcellularLocation>
</comment>
<dbReference type="GO" id="GO:0005783">
    <property type="term" value="C:endoplasmic reticulum"/>
    <property type="evidence" value="ECO:0007669"/>
    <property type="project" value="TreeGrafter"/>
</dbReference>
<evidence type="ECO:0000256" key="1">
    <source>
        <dbReference type="ARBA" id="ARBA00004141"/>
    </source>
</evidence>
<accession>A0A6A1VH72</accession>
<evidence type="ECO:0000256" key="3">
    <source>
        <dbReference type="ARBA" id="ARBA00022692"/>
    </source>
</evidence>
<dbReference type="OrthoDB" id="2017147at2759"/>
<evidence type="ECO:0000313" key="8">
    <source>
        <dbReference type="EMBL" id="KAB1211070.1"/>
    </source>
</evidence>
<protein>
    <recommendedName>
        <fullName evidence="11">Transmembrane protein 33</fullName>
    </recommendedName>
</protein>
<dbReference type="EMBL" id="RXIC02000024">
    <property type="protein sequence ID" value="KAB1211158.1"/>
    <property type="molecule type" value="Genomic_DNA"/>
</dbReference>
<dbReference type="GO" id="GO:0016020">
    <property type="term" value="C:membrane"/>
    <property type="evidence" value="ECO:0007669"/>
    <property type="project" value="UniProtKB-SubCell"/>
</dbReference>
<dbReference type="PANTHER" id="PTHR12703:SF4">
    <property type="entry name" value="TRANSMEMBRANE PROTEIN 33"/>
    <property type="match status" value="1"/>
</dbReference>
<feature type="region of interest" description="Disordered" evidence="6">
    <location>
        <begin position="120"/>
        <end position="171"/>
    </location>
</feature>
<reference evidence="9" key="3">
    <citation type="submission" date="2019-09" db="EMBL/GenBank/DDBJ databases">
        <authorList>
            <person name="Gao Z."/>
        </authorList>
    </citation>
    <scope>NUCLEOTIDE SEQUENCE</scope>
    <source>
        <tissue evidence="9">Leaves</tissue>
    </source>
</reference>
<sequence length="398" mass="45250">MGEEREDDPQKLKRIAAAAYDYENDPRWADYWSNILIPPHMASRSDVVDHYKRKFYQRYIVRTLIPPHKFLSIIGLISQLGSLELGRGLCLIISGGDMYKPTFFTGDSLLIKDPGFTVEAMSSNSSSQPSRPSGPSSTSSMSSNEQARSRNSSSATRSSGTSTTTGPNPTSLRWDRQTIQFSVNAWVFVVAVLAIFPLVPRNLSQRAYRLSLMGTACSCLYSVYSLYGKPRAWNLQALQVYFQSVIATKDFIYFIYCLTFVTSNLCLKFALVPILCRALEHVAKFLRRNFSGSSLYRKYLEEPCVWVESNTTTLSILSSHAEIGLGFLLIISLFSWQRNLIQTFMYWQLLKLMYHAPVTASYHNSVWAKIGQTVNPLIHRYAPFLHTPISAAQKWWFR</sequence>
<reference evidence="9" key="1">
    <citation type="submission" date="2018-07" db="EMBL/GenBank/DDBJ databases">
        <authorList>
            <person name="Gao Z.-S."/>
            <person name="Jia H.-M."/>
            <person name="Jia H.-J."/>
            <person name="Cai Q.-L."/>
            <person name="Wang Y."/>
            <person name="Zhao H.-B."/>
        </authorList>
    </citation>
    <scope>NUCLEOTIDE SEQUENCE</scope>
    <source>
        <tissue evidence="9">Leaves</tissue>
    </source>
</reference>
<name>A0A6A1VH72_9ROSI</name>
<dbReference type="Pfam" id="PF03661">
    <property type="entry name" value="TMEM33_Pom33"/>
    <property type="match status" value="1"/>
</dbReference>
<evidence type="ECO:0000256" key="7">
    <source>
        <dbReference type="SAM" id="Phobius"/>
    </source>
</evidence>
<dbReference type="PANTHER" id="PTHR12703">
    <property type="entry name" value="TRANSMEMBRANE PROTEIN 33"/>
    <property type="match status" value="1"/>
</dbReference>
<comment type="similarity">
    <text evidence="2">Belongs to the PER33/POM33 family.</text>
</comment>
<reference evidence="9 10" key="2">
    <citation type="journal article" date="2019" name="Plant Biotechnol. J.">
        <title>The red bayberry genome and genetic basis of sex determination.</title>
        <authorList>
            <person name="Jia H.M."/>
            <person name="Jia H.J."/>
            <person name="Cai Q.L."/>
            <person name="Wang Y."/>
            <person name="Zhao H.B."/>
            <person name="Yang W.F."/>
            <person name="Wang G.Y."/>
            <person name="Li Y.H."/>
            <person name="Zhan D.L."/>
            <person name="Shen Y.T."/>
            <person name="Niu Q.F."/>
            <person name="Chang L."/>
            <person name="Qiu J."/>
            <person name="Zhao L."/>
            <person name="Xie H.B."/>
            <person name="Fu W.Y."/>
            <person name="Jin J."/>
            <person name="Li X.W."/>
            <person name="Jiao Y."/>
            <person name="Zhou C.C."/>
            <person name="Tu T."/>
            <person name="Chai C.Y."/>
            <person name="Gao J.L."/>
            <person name="Fan L.J."/>
            <person name="van de Weg E."/>
            <person name="Wang J.Y."/>
            <person name="Gao Z.S."/>
        </authorList>
    </citation>
    <scope>NUCLEOTIDE SEQUENCE [LARGE SCALE GENOMIC DNA]</scope>
    <source>
        <tissue evidence="9">Leaves</tissue>
    </source>
</reference>
<evidence type="ECO:0000313" key="9">
    <source>
        <dbReference type="EMBL" id="KAB1211158.1"/>
    </source>
</evidence>
<feature type="transmembrane region" description="Helical" evidence="7">
    <location>
        <begin position="251"/>
        <end position="279"/>
    </location>
</feature>
<evidence type="ECO:0000313" key="10">
    <source>
        <dbReference type="Proteomes" id="UP000516437"/>
    </source>
</evidence>
<evidence type="ECO:0000256" key="5">
    <source>
        <dbReference type="ARBA" id="ARBA00023136"/>
    </source>
</evidence>
<dbReference type="GO" id="GO:0061024">
    <property type="term" value="P:membrane organization"/>
    <property type="evidence" value="ECO:0007669"/>
    <property type="project" value="TreeGrafter"/>
</dbReference>
<evidence type="ECO:0000256" key="2">
    <source>
        <dbReference type="ARBA" id="ARBA00007322"/>
    </source>
</evidence>
<proteinExistence type="inferred from homology"/>